<dbReference type="InterPro" id="IPR000086">
    <property type="entry name" value="NUDIX_hydrolase_dom"/>
</dbReference>
<feature type="domain" description="Nudix hydrolase" evidence="3">
    <location>
        <begin position="15"/>
        <end position="148"/>
    </location>
</feature>
<evidence type="ECO:0000256" key="1">
    <source>
        <dbReference type="ARBA" id="ARBA00001946"/>
    </source>
</evidence>
<dbReference type="Pfam" id="PF00293">
    <property type="entry name" value="NUDIX"/>
    <property type="match status" value="1"/>
</dbReference>
<comment type="cofactor">
    <cofactor evidence="1">
        <name>Mg(2+)</name>
        <dbReference type="ChEBI" id="CHEBI:18420"/>
    </cofactor>
</comment>
<accession>A0AAP2CFB0</accession>
<dbReference type="AlphaFoldDB" id="A0AAP2CFB0"/>
<dbReference type="Gene3D" id="3.90.79.10">
    <property type="entry name" value="Nucleoside Triphosphate Pyrophosphohydrolase"/>
    <property type="match status" value="1"/>
</dbReference>
<evidence type="ECO:0000259" key="3">
    <source>
        <dbReference type="PROSITE" id="PS51462"/>
    </source>
</evidence>
<comment type="caution">
    <text evidence="4">The sequence shown here is derived from an EMBL/GenBank/DDBJ whole genome shotgun (WGS) entry which is preliminary data.</text>
</comment>
<dbReference type="CDD" id="cd18880">
    <property type="entry name" value="NUDIX_ADPRase"/>
    <property type="match status" value="1"/>
</dbReference>
<evidence type="ECO:0000256" key="2">
    <source>
        <dbReference type="ARBA" id="ARBA00022801"/>
    </source>
</evidence>
<evidence type="ECO:0000313" key="4">
    <source>
        <dbReference type="EMBL" id="MBS9522857.1"/>
    </source>
</evidence>
<proteinExistence type="predicted"/>
<organism evidence="4 5">
    <name type="scientific">Litoribacter ruber</name>
    <dbReference type="NCBI Taxonomy" id="702568"/>
    <lineage>
        <taxon>Bacteria</taxon>
        <taxon>Pseudomonadati</taxon>
        <taxon>Bacteroidota</taxon>
        <taxon>Cytophagia</taxon>
        <taxon>Cytophagales</taxon>
        <taxon>Cyclobacteriaceae</taxon>
        <taxon>Litoribacter</taxon>
    </lineage>
</organism>
<dbReference type="PROSITE" id="PS51462">
    <property type="entry name" value="NUDIX"/>
    <property type="match status" value="1"/>
</dbReference>
<keyword evidence="5" id="KW-1185">Reference proteome</keyword>
<name>A0AAP2CFB0_9BACT</name>
<dbReference type="PANTHER" id="PTHR43046:SF14">
    <property type="entry name" value="MUTT_NUDIX FAMILY PROTEIN"/>
    <property type="match status" value="1"/>
</dbReference>
<dbReference type="Proteomes" id="UP001319104">
    <property type="component" value="Unassembled WGS sequence"/>
</dbReference>
<dbReference type="InterPro" id="IPR015797">
    <property type="entry name" value="NUDIX_hydrolase-like_dom_sf"/>
</dbReference>
<keyword evidence="2" id="KW-0378">Hydrolase</keyword>
<dbReference type="RefSeq" id="WP_213943737.1">
    <property type="nucleotide sequence ID" value="NZ_JAHBGI010000010.1"/>
</dbReference>
<reference evidence="4 5" key="1">
    <citation type="submission" date="2021-05" db="EMBL/GenBank/DDBJ databases">
        <authorList>
            <person name="Zhang Z.D."/>
            <person name="Osman G."/>
        </authorList>
    </citation>
    <scope>NUCLEOTIDE SEQUENCE [LARGE SCALE GENOMIC DNA]</scope>
    <source>
        <strain evidence="4 5">KCTC 32217</strain>
    </source>
</reference>
<dbReference type="PANTHER" id="PTHR43046">
    <property type="entry name" value="GDP-MANNOSE MANNOSYL HYDROLASE"/>
    <property type="match status" value="1"/>
</dbReference>
<dbReference type="GO" id="GO:0016787">
    <property type="term" value="F:hydrolase activity"/>
    <property type="evidence" value="ECO:0007669"/>
    <property type="project" value="UniProtKB-KW"/>
</dbReference>
<evidence type="ECO:0000313" key="5">
    <source>
        <dbReference type="Proteomes" id="UP001319104"/>
    </source>
</evidence>
<dbReference type="SUPFAM" id="SSF55811">
    <property type="entry name" value="Nudix"/>
    <property type="match status" value="1"/>
</dbReference>
<dbReference type="EMBL" id="JAHCMY010000001">
    <property type="protein sequence ID" value="MBS9522857.1"/>
    <property type="molecule type" value="Genomic_DNA"/>
</dbReference>
<gene>
    <name evidence="4" type="ORF">KI659_02400</name>
</gene>
<protein>
    <submittedName>
        <fullName evidence="4">NUDIX domain-containing protein</fullName>
    </submittedName>
</protein>
<sequence>MPNIEKEISDKFGGRLRVRVNGVLIKEDKILMIRHDMGQGRSFWNVPGGGMKFGSPATANLAREFAEETGLEIRVEKFLFTFEYLDRPLHAVELFFEVSTNGQNPQLGHDPELPAGTQLIQEVKFMDLDELQSIPNEAKHQVFWDLKSLNDVRIWKGYFNFENKCIK</sequence>